<dbReference type="FunFam" id="3.40.50.300:FF:000582">
    <property type="entry name" value="Midasin"/>
    <property type="match status" value="1"/>
</dbReference>
<dbReference type="FunFam" id="3.40.50.300:FF:000142">
    <property type="entry name" value="Midasin"/>
    <property type="match status" value="1"/>
</dbReference>
<dbReference type="GO" id="GO:0000027">
    <property type="term" value="P:ribosomal large subunit assembly"/>
    <property type="evidence" value="ECO:0007669"/>
    <property type="project" value="TreeGrafter"/>
</dbReference>
<feature type="domain" description="AAA+ ATPase" evidence="9">
    <location>
        <begin position="573"/>
        <end position="831"/>
    </location>
</feature>
<feature type="domain" description="AAA+ ATPase" evidence="9">
    <location>
        <begin position="1286"/>
        <end position="1440"/>
    </location>
</feature>
<evidence type="ECO:0000313" key="10">
    <source>
        <dbReference type="EMBL" id="ODN03782.1"/>
    </source>
</evidence>
<evidence type="ECO:0000256" key="7">
    <source>
        <dbReference type="ARBA" id="ARBA00023186"/>
    </source>
</evidence>
<dbReference type="EMBL" id="LJIJ01000064">
    <property type="protein sequence ID" value="ODN03782.1"/>
    <property type="molecule type" value="Genomic_DNA"/>
</dbReference>
<dbReference type="SMART" id="SM00382">
    <property type="entry name" value="AAA"/>
    <property type="match status" value="5"/>
</dbReference>
<dbReference type="GO" id="GO:0005524">
    <property type="term" value="F:ATP binding"/>
    <property type="evidence" value="ECO:0007669"/>
    <property type="project" value="UniProtKB-KW"/>
</dbReference>
<dbReference type="Pfam" id="PF17865">
    <property type="entry name" value="AAA_lid_5"/>
    <property type="match status" value="1"/>
</dbReference>
<dbReference type="Pfam" id="PF21108">
    <property type="entry name" value="MDN1_4th"/>
    <property type="match status" value="1"/>
</dbReference>
<evidence type="ECO:0000256" key="4">
    <source>
        <dbReference type="ARBA" id="ARBA00017143"/>
    </source>
</evidence>
<dbReference type="SUPFAM" id="SSF52540">
    <property type="entry name" value="P-loop containing nucleoside triphosphate hydrolases"/>
    <property type="match status" value="6"/>
</dbReference>
<dbReference type="FunFam" id="3.40.50.300:FF:002451">
    <property type="entry name" value="Midasin"/>
    <property type="match status" value="1"/>
</dbReference>
<dbReference type="OrthoDB" id="422220at2759"/>
<keyword evidence="11" id="KW-1185">Reference proteome</keyword>
<comment type="similarity">
    <text evidence="3">Belongs to the midasin family.</text>
</comment>
<comment type="subcellular location">
    <subcellularLocation>
        <location evidence="1">Nucleus</location>
        <location evidence="1">Nucleolus</location>
    </subcellularLocation>
    <subcellularLocation>
        <location evidence="2">Nucleus</location>
        <location evidence="2">Nucleoplasm</location>
    </subcellularLocation>
</comment>
<evidence type="ECO:0000256" key="6">
    <source>
        <dbReference type="ARBA" id="ARBA00022840"/>
    </source>
</evidence>
<feature type="domain" description="AAA+ ATPase" evidence="9">
    <location>
        <begin position="977"/>
        <end position="1122"/>
    </location>
</feature>
<keyword evidence="8" id="KW-0539">Nucleus</keyword>
<dbReference type="Pfam" id="PF17867">
    <property type="entry name" value="AAA_lid_7"/>
    <property type="match status" value="3"/>
</dbReference>
<dbReference type="PANTHER" id="PTHR48103">
    <property type="entry name" value="MIDASIN-RELATED"/>
    <property type="match status" value="1"/>
</dbReference>
<dbReference type="Pfam" id="PF07728">
    <property type="entry name" value="AAA_5"/>
    <property type="match status" value="6"/>
</dbReference>
<dbReference type="Proteomes" id="UP000094527">
    <property type="component" value="Unassembled WGS sequence"/>
</dbReference>
<dbReference type="GO" id="GO:0005654">
    <property type="term" value="C:nucleoplasm"/>
    <property type="evidence" value="ECO:0007669"/>
    <property type="project" value="UniProtKB-SubCell"/>
</dbReference>
<sequence length="2013" mass="226943">IIMAFSHALSVQLSKWKEELLDERVVDKSISNNPGFLLPVLDQIKESDCIQKVTIGLSRLVWKFPVAARFAEQYFLKHGSPLRTVGNQLQTLQVSEPVTKRRKVANVKPQSDVEESQLLEVLKAVLVIMRKLPRSTFSHWVIDDFLSLGKLSSKQIKWLSAQCIAHLLELSGFETSNLVKKFGLAEEDSNKLAVLFEEEINSLSSVSIPLSTSVGEYFPGNEINQVSPNMDLLSVGGVLVKSMKQLDPTERPAIRRGTPVCLSGPIGVGKSSLLCFTASICGRNQYPDVITVQMSDQIDSRLLLGSYHSTDLPGQFVWKPGCLTRAILNGHWIIFEDMDSAPSDVVTLLDAINGTRQVTVPGYGQINHFHRDFRMFCTIRTNGSGSSRNNSEKFCKSWTNINVEGLSASELTVIIKELFHSLGPIVDRIVEIFFSMKNPTISNKRQVSVRDLIKFCQRLPKDLDFSTTAAAIAIFHEACDVFVSPLQNFQDKLILAEVIGTHLNLLRSKVEYFLTMSKPNVNICGNTSTIVVGRFDLPIFKQLSVSKKERIGVYSLTKRTCCLLEMIAGTVKNKEPVLLVGETGVGKTSCIQYLANVMQQKMIVVNLNRQSDSSDLLGGYKPVELKYIFTPLREEFETLFFLSFSKEANSKFINHIMTCFANQRWSDLLKLMSHVQKSAVAKKSTDKAISERWKNLGNQISRIDSQLNSETESPFAFSFIEGTLITAIKNGYWILLDEVNLATSEMLQCLSGVLDKSSQIHLWEKGDEEPVERHPDFHLFAAMNPSTDVGKKDLPIGIRNRFSEFYVDELIDEDELRILTSDYLADLSLPNEQISNIVEFYVKVRQLAKTSLIDGMGKRPHFSLRTFCRALKISSFNLYGSVRRSLYESFCLSFLTQLDYSSHPIVQNMVAKYICGKTEVKALLSQPLPRPSNQNVILVEGYWLPLGRKEPYNSEKYILTASVRRNLKDIARVVSAGKLPILIQGETSVGKTSLIQYLADATGNTCYRINNHQHTDLQEYVGSYQSDETGKLVFTEGVLVQAMRRGEWIILDELNLAPSEVLEALNRLLDDNRQLFITETGITVTAHPNFMLFATQNPPGLYGGRKLLSRAFRNRFVELHFDEIPKNELETILHQRCDIPVSYCKKIINVLTELQTRRKSSAALQGKHSFATLRDLFRWAERYRQSGKQKTTFYDWDQHLADEGYLVLAGKSRKPAEVEVIREVLQKYLKRIVDPVNLFSLHENTSAVTKDLLTQVLSSNVDQFKHIVWTYPMRRLAVLIGSSMKFKEPILLVGETGAGKTTVVQLLSHIYSRKLYSVNCHMHSESSDFLGGLRPVRNHEEKEEKLFEWVDGPLVEAMEGGGIFLADEISLADDSVLERLNSVLESERSLLVAEKGDETPKLIVADDKFQFMGTMNPGGDYGKKELSPALRNRLTEIWCDSATEDEDLNKIIEHNLALSLKNKGVGPVMVNFVHWLKNNELGQRCIVSIRDYLAWLTFVNHTTSEERNENKLDLQAALQHGACLSFLDGLGVGNTATDNVNTTRSLRESGIAYLRSIMTLHMGEHVSQIILNQFQVTADKMQLGPFVLERNPKSIGTIEESGFTVESPTTSLNALRLFRALQLNKPILLEGSPGQGKTALVTALAKVAGFPLTRINLSEQTDISDLFGADLPVEGQEGGHFAWRDGPLIQALKNQSWILLDELNLASQSVLEGLNACLDHRGEIYVPELNKTFAIYDKNDNRNSTRIFACQNPIRQGGARKGLPKSFLNRFTQVFMDPLVMDDMKFIVQNYWPTLSSECVDVMTTFANLLHETVCIKRVFAQRGGPWDFNLRDLMRWAEVTVADYSKISLNSQQMHPELFVDLIYGLRMRSNDDRRQVLELFYKTWSAKRLEKAKPLMSVLRWGQDDIQLQDDVLSCGRAHLPRSNTNAHLDMEDHKLIILQQHLPSLEALMTCLSMDWMPILVGGTSVGKTCLVKLLAKICGRRLDMLTPSPEMDTIELLGGFEQVIHLFNI</sequence>
<dbReference type="STRING" id="48709.A0A1D2NEX4"/>
<keyword evidence="6" id="KW-0067">ATP-binding</keyword>
<keyword evidence="5" id="KW-0547">Nucleotide-binding</keyword>
<organism evidence="10 11">
    <name type="scientific">Orchesella cincta</name>
    <name type="common">Springtail</name>
    <name type="synonym">Podura cincta</name>
    <dbReference type="NCBI Taxonomy" id="48709"/>
    <lineage>
        <taxon>Eukaryota</taxon>
        <taxon>Metazoa</taxon>
        <taxon>Ecdysozoa</taxon>
        <taxon>Arthropoda</taxon>
        <taxon>Hexapoda</taxon>
        <taxon>Collembola</taxon>
        <taxon>Entomobryomorpha</taxon>
        <taxon>Entomobryoidea</taxon>
        <taxon>Orchesellidae</taxon>
        <taxon>Orchesellinae</taxon>
        <taxon>Orchesella</taxon>
    </lineage>
</organism>
<feature type="non-terminal residue" evidence="10">
    <location>
        <position position="1"/>
    </location>
</feature>
<accession>A0A1D2NEX4</accession>
<name>A0A1D2NEX4_ORCCI</name>
<reference evidence="10 11" key="1">
    <citation type="journal article" date="2016" name="Genome Biol. Evol.">
        <title>Gene Family Evolution Reflects Adaptation to Soil Environmental Stressors in the Genome of the Collembolan Orchesella cincta.</title>
        <authorList>
            <person name="Faddeeva-Vakhrusheva A."/>
            <person name="Derks M.F."/>
            <person name="Anvar S.Y."/>
            <person name="Agamennone V."/>
            <person name="Suring W."/>
            <person name="Smit S."/>
            <person name="van Straalen N.M."/>
            <person name="Roelofs D."/>
        </authorList>
    </citation>
    <scope>NUCLEOTIDE SEQUENCE [LARGE SCALE GENOMIC DNA]</scope>
    <source>
        <tissue evidence="10">Mixed pool</tissue>
    </source>
</reference>
<evidence type="ECO:0000259" key="9">
    <source>
        <dbReference type="SMART" id="SM00382"/>
    </source>
</evidence>
<dbReference type="FunFam" id="3.40.50.300:FF:000764">
    <property type="entry name" value="Midasin"/>
    <property type="match status" value="1"/>
</dbReference>
<evidence type="ECO:0000256" key="1">
    <source>
        <dbReference type="ARBA" id="ARBA00004604"/>
    </source>
</evidence>
<dbReference type="PANTHER" id="PTHR48103:SF2">
    <property type="entry name" value="MIDASIN"/>
    <property type="match status" value="1"/>
</dbReference>
<dbReference type="OMA" id="KRCAIAP"/>
<evidence type="ECO:0000256" key="5">
    <source>
        <dbReference type="ARBA" id="ARBA00022741"/>
    </source>
</evidence>
<evidence type="ECO:0000256" key="2">
    <source>
        <dbReference type="ARBA" id="ARBA00004642"/>
    </source>
</evidence>
<keyword evidence="7" id="KW-0143">Chaperone</keyword>
<dbReference type="InterPro" id="IPR025662">
    <property type="entry name" value="Sigma_54_int_dom_ATP-bd_1"/>
</dbReference>
<dbReference type="PROSITE" id="PS00675">
    <property type="entry name" value="SIGMA54_INTERACT_1"/>
    <property type="match status" value="1"/>
</dbReference>
<proteinExistence type="inferred from homology"/>
<evidence type="ECO:0000256" key="8">
    <source>
        <dbReference type="ARBA" id="ARBA00023242"/>
    </source>
</evidence>
<feature type="domain" description="AAA+ ATPase" evidence="9">
    <location>
        <begin position="256"/>
        <end position="381"/>
    </location>
</feature>
<dbReference type="CDD" id="cd00009">
    <property type="entry name" value="AAA"/>
    <property type="match status" value="2"/>
</dbReference>
<dbReference type="GO" id="GO:0000055">
    <property type="term" value="P:ribosomal large subunit export from nucleus"/>
    <property type="evidence" value="ECO:0007669"/>
    <property type="project" value="TreeGrafter"/>
</dbReference>
<evidence type="ECO:0000313" key="11">
    <source>
        <dbReference type="Proteomes" id="UP000094527"/>
    </source>
</evidence>
<dbReference type="InterPro" id="IPR011704">
    <property type="entry name" value="ATPase_dyneun-rel_AAA"/>
</dbReference>
<dbReference type="InterPro" id="IPR040848">
    <property type="entry name" value="AAA_lid_7"/>
</dbReference>
<dbReference type="GO" id="GO:0016887">
    <property type="term" value="F:ATP hydrolysis activity"/>
    <property type="evidence" value="ECO:0007669"/>
    <property type="project" value="InterPro"/>
</dbReference>
<dbReference type="Gene3D" id="3.40.50.300">
    <property type="entry name" value="P-loop containing nucleotide triphosphate hydrolases"/>
    <property type="match status" value="5"/>
</dbReference>
<dbReference type="InterPro" id="IPR027417">
    <property type="entry name" value="P-loop_NTPase"/>
</dbReference>
<comment type="caution">
    <text evidence="10">The sequence shown here is derived from an EMBL/GenBank/DDBJ whole genome shotgun (WGS) entry which is preliminary data.</text>
</comment>
<dbReference type="InterPro" id="IPR041190">
    <property type="entry name" value="Midasin_AAA_lid_5"/>
</dbReference>
<evidence type="ECO:0000256" key="3">
    <source>
        <dbReference type="ARBA" id="ARBA00007188"/>
    </source>
</evidence>
<dbReference type="GO" id="GO:0005730">
    <property type="term" value="C:nucleolus"/>
    <property type="evidence" value="ECO:0007669"/>
    <property type="project" value="UniProtKB-SubCell"/>
</dbReference>
<gene>
    <name evidence="10" type="ORF">Ocin01_02898</name>
</gene>
<dbReference type="InterPro" id="IPR048617">
    <property type="entry name" value="MDN1_AAA_lid_4"/>
</dbReference>
<feature type="domain" description="AAA+ ATPase" evidence="9">
    <location>
        <begin position="1623"/>
        <end position="1758"/>
    </location>
</feature>
<dbReference type="InterPro" id="IPR003593">
    <property type="entry name" value="AAA+_ATPase"/>
</dbReference>
<dbReference type="GO" id="GO:0030687">
    <property type="term" value="C:preribosome, large subunit precursor"/>
    <property type="evidence" value="ECO:0007669"/>
    <property type="project" value="TreeGrafter"/>
</dbReference>
<protein>
    <recommendedName>
        <fullName evidence="4">Midasin</fullName>
    </recommendedName>
</protein>